<dbReference type="Pfam" id="PF00497">
    <property type="entry name" value="SBP_bac_3"/>
    <property type="match status" value="1"/>
</dbReference>
<dbReference type="SUPFAM" id="SSF53850">
    <property type="entry name" value="Periplasmic binding protein-like II"/>
    <property type="match status" value="1"/>
</dbReference>
<dbReference type="RefSeq" id="WP_085579631.1">
    <property type="nucleotide sequence ID" value="NZ_JFKA01000001.1"/>
</dbReference>
<dbReference type="GO" id="GO:0016020">
    <property type="term" value="C:membrane"/>
    <property type="evidence" value="ECO:0007669"/>
    <property type="project" value="InterPro"/>
</dbReference>
<dbReference type="PANTHER" id="PTHR35936">
    <property type="entry name" value="MEMBRANE-BOUND LYTIC MUREIN TRANSGLYCOSYLASE F"/>
    <property type="match status" value="1"/>
</dbReference>
<evidence type="ECO:0000259" key="6">
    <source>
        <dbReference type="SMART" id="SM00062"/>
    </source>
</evidence>
<evidence type="ECO:0000256" key="1">
    <source>
        <dbReference type="ARBA" id="ARBA00004196"/>
    </source>
</evidence>
<dbReference type="PANTHER" id="PTHR35936:SF17">
    <property type="entry name" value="ARGININE-BINDING EXTRACELLULAR PROTEIN ARTP"/>
    <property type="match status" value="1"/>
</dbReference>
<dbReference type="STRING" id="1293891.TMES_04220"/>
<feature type="domain" description="Ionotropic glutamate receptor C-terminal" evidence="7">
    <location>
        <begin position="27"/>
        <end position="275"/>
    </location>
</feature>
<evidence type="ECO:0000256" key="3">
    <source>
        <dbReference type="ARBA" id="ARBA00022729"/>
    </source>
</evidence>
<organism evidence="8 9">
    <name type="scientific">Thalassospira mesophila</name>
    <dbReference type="NCBI Taxonomy" id="1293891"/>
    <lineage>
        <taxon>Bacteria</taxon>
        <taxon>Pseudomonadati</taxon>
        <taxon>Pseudomonadota</taxon>
        <taxon>Alphaproteobacteria</taxon>
        <taxon>Rhodospirillales</taxon>
        <taxon>Thalassospiraceae</taxon>
        <taxon>Thalassospira</taxon>
    </lineage>
</organism>
<dbReference type="SMART" id="SM00062">
    <property type="entry name" value="PBPb"/>
    <property type="match status" value="1"/>
</dbReference>
<feature type="signal peptide" evidence="5">
    <location>
        <begin position="1"/>
        <end position="22"/>
    </location>
</feature>
<comment type="similarity">
    <text evidence="2 4">Belongs to the bacterial solute-binding protein 3 family.</text>
</comment>
<keyword evidence="3 5" id="KW-0732">Signal</keyword>
<evidence type="ECO:0000256" key="5">
    <source>
        <dbReference type="SAM" id="SignalP"/>
    </source>
</evidence>
<accession>A0A1Y2L4W6</accession>
<comment type="caution">
    <text evidence="8">The sequence shown here is derived from an EMBL/GenBank/DDBJ whole genome shotgun (WGS) entry which is preliminary data.</text>
</comment>
<sequence>MKFGKLVLAVCMGLAMLGHAQAKEWKHITIATEGAFPPWNATKPDGSLDGYEIDLYKDLCKRMNVECTMVTQAWDGIIPALTAGKFDAIMAGMSATAKREKIISFSESYGTTGQTFAVARGSDLEKMPHFGEVFSLETELPQAEKAIEDIKPLLKGKIIGVQTASIASVFLDKYLKGTAEIREYKSTEQHDLDLLAGRVDVIMASMGYLSTAAAKEGNSDMVVAGPRFQRGILGRGSSVGLRKEDTDLRDMFNKAIAEAKADGTIKKLSDKWFGFDVTPH</sequence>
<feature type="domain" description="Solute-binding protein family 3/N-terminal" evidence="6">
    <location>
        <begin position="27"/>
        <end position="276"/>
    </location>
</feature>
<keyword evidence="9" id="KW-1185">Reference proteome</keyword>
<dbReference type="EMBL" id="JFKA01000001">
    <property type="protein sequence ID" value="OSQ40867.1"/>
    <property type="molecule type" value="Genomic_DNA"/>
</dbReference>
<reference evidence="8 9" key="1">
    <citation type="submission" date="2014-03" db="EMBL/GenBank/DDBJ databases">
        <title>The draft genome sequence of Thalassospira mesophila JCM 18969.</title>
        <authorList>
            <person name="Lai Q."/>
            <person name="Shao Z."/>
        </authorList>
    </citation>
    <scope>NUCLEOTIDE SEQUENCE [LARGE SCALE GENOMIC DNA]</scope>
    <source>
        <strain evidence="8 9">JCM 18969</strain>
    </source>
</reference>
<protein>
    <submittedName>
        <fullName evidence="8">ABC transporter substrate-binding protein</fullName>
    </submittedName>
</protein>
<feature type="chain" id="PRO_5012937661" evidence="5">
    <location>
        <begin position="23"/>
        <end position="280"/>
    </location>
</feature>
<dbReference type="GO" id="GO:0030313">
    <property type="term" value="C:cell envelope"/>
    <property type="evidence" value="ECO:0007669"/>
    <property type="project" value="UniProtKB-SubCell"/>
</dbReference>
<dbReference type="InterPro" id="IPR001638">
    <property type="entry name" value="Solute-binding_3/MltF_N"/>
</dbReference>
<dbReference type="SMART" id="SM00079">
    <property type="entry name" value="PBPe"/>
    <property type="match status" value="1"/>
</dbReference>
<name>A0A1Y2L4W6_9PROT</name>
<proteinExistence type="inferred from homology"/>
<gene>
    <name evidence="8" type="ORF">TMES_04220</name>
</gene>
<dbReference type="AlphaFoldDB" id="A0A1Y2L4W6"/>
<dbReference type="OrthoDB" id="9807134at2"/>
<dbReference type="InterPro" id="IPR001320">
    <property type="entry name" value="Iontro_rcpt_C"/>
</dbReference>
<evidence type="ECO:0000256" key="2">
    <source>
        <dbReference type="ARBA" id="ARBA00010333"/>
    </source>
</evidence>
<dbReference type="Proteomes" id="UP000193391">
    <property type="component" value="Unassembled WGS sequence"/>
</dbReference>
<comment type="subcellular location">
    <subcellularLocation>
        <location evidence="1">Cell envelope</location>
    </subcellularLocation>
</comment>
<evidence type="ECO:0000313" key="8">
    <source>
        <dbReference type="EMBL" id="OSQ40867.1"/>
    </source>
</evidence>
<dbReference type="InterPro" id="IPR018313">
    <property type="entry name" value="SBP_3_CS"/>
</dbReference>
<dbReference type="GO" id="GO:0015276">
    <property type="term" value="F:ligand-gated monoatomic ion channel activity"/>
    <property type="evidence" value="ECO:0007669"/>
    <property type="project" value="InterPro"/>
</dbReference>
<evidence type="ECO:0000256" key="4">
    <source>
        <dbReference type="RuleBase" id="RU003744"/>
    </source>
</evidence>
<dbReference type="PROSITE" id="PS01039">
    <property type="entry name" value="SBP_BACTERIAL_3"/>
    <property type="match status" value="1"/>
</dbReference>
<evidence type="ECO:0000313" key="9">
    <source>
        <dbReference type="Proteomes" id="UP000193391"/>
    </source>
</evidence>
<evidence type="ECO:0000259" key="7">
    <source>
        <dbReference type="SMART" id="SM00079"/>
    </source>
</evidence>
<dbReference type="Gene3D" id="3.40.190.10">
    <property type="entry name" value="Periplasmic binding protein-like II"/>
    <property type="match status" value="2"/>
</dbReference>